<dbReference type="Proteomes" id="UP000229569">
    <property type="component" value="Unassembled WGS sequence"/>
</dbReference>
<reference evidence="2" key="1">
    <citation type="submission" date="2017-09" db="EMBL/GenBank/DDBJ databases">
        <title>Depth-based differentiation of microbial function through sediment-hosted aquifers and enrichment of novel symbionts in the deep terrestrial subsurface.</title>
        <authorList>
            <person name="Probst A.J."/>
            <person name="Ladd B."/>
            <person name="Jarett J.K."/>
            <person name="Geller-Mcgrath D.E."/>
            <person name="Sieber C.M.K."/>
            <person name="Emerson J.B."/>
            <person name="Anantharaman K."/>
            <person name="Thomas B.C."/>
            <person name="Malmstrom R."/>
            <person name="Stieglmeier M."/>
            <person name="Klingl A."/>
            <person name="Woyke T."/>
            <person name="Ryan C.M."/>
            <person name="Banfield J.F."/>
        </authorList>
    </citation>
    <scope>NUCLEOTIDE SEQUENCE [LARGE SCALE GENOMIC DNA]</scope>
</reference>
<accession>A0A2M7Z8T4</accession>
<feature type="non-terminal residue" evidence="1">
    <location>
        <position position="1"/>
    </location>
</feature>
<organism evidence="1 2">
    <name type="scientific">Candidatus Kuenenbacteria bacterium CG_4_9_14_3_um_filter_39_14</name>
    <dbReference type="NCBI Taxonomy" id="1974616"/>
    <lineage>
        <taxon>Bacteria</taxon>
        <taxon>Candidatus Kueneniibacteriota</taxon>
    </lineage>
</organism>
<evidence type="ECO:0000313" key="2">
    <source>
        <dbReference type="Proteomes" id="UP000229569"/>
    </source>
</evidence>
<dbReference type="AlphaFoldDB" id="A0A2M7Z8T4"/>
<proteinExistence type="predicted"/>
<gene>
    <name evidence="1" type="ORF">CO134_02475</name>
</gene>
<comment type="caution">
    <text evidence="1">The sequence shown here is derived from an EMBL/GenBank/DDBJ whole genome shotgun (WGS) entry which is preliminary data.</text>
</comment>
<protein>
    <submittedName>
        <fullName evidence="1">Uncharacterized protein</fullName>
    </submittedName>
</protein>
<evidence type="ECO:0000313" key="1">
    <source>
        <dbReference type="EMBL" id="PJA91983.1"/>
    </source>
</evidence>
<dbReference type="EMBL" id="PFVG01000067">
    <property type="protein sequence ID" value="PJA91983.1"/>
    <property type="molecule type" value="Genomic_DNA"/>
</dbReference>
<name>A0A2M7Z8T4_9BACT</name>
<sequence>FTFFTYYCRDYGDEAITADDLPAIDYTIKGVAAGYCVGGAKNGQSCPDTTDINVNSCGSGSYCYNVLKDFLFTFPDVTDNNVHWCAGANKVCSTDNDCLGDDQCEKNIDSIGVRVYNNNEHLSPPAWYEKYAHNPGSYSRKEIDSYEAIVSGRTNYVGFATDKGSGIYTDMFLISHSDNYQAVTLNIYDQLIKNLKFNAGYVDNVRACTNGKYCTKDSDCPQGETCNAEKDKLARDVIRFGHLNEMKYQLEKYRGSCTGHPELACQKDSDCPNDEQGAPFVCLVKNNTYPLLSAGTYLQGSSVSVWDSWHDTFAKLLGASPLLDPINEVFCDDSTAYNDECWDKDQKKFQCDAGSHFYHYEAISGGQKYKLSTNMEYAQSGWQPGNITIDSVDKSEFCSN</sequence>